<reference evidence="2" key="1">
    <citation type="journal article" date="2020" name="Phytopathology">
        <title>Genome Sequence Resources of Colletotrichum truncatum, C. plurivorum, C. musicola, and C. sojae: Four Species Pathogenic to Soybean (Glycine max).</title>
        <authorList>
            <person name="Rogerio F."/>
            <person name="Boufleur T.R."/>
            <person name="Ciampi-Guillardi M."/>
            <person name="Sukno S.A."/>
            <person name="Thon M.R."/>
            <person name="Massola Junior N.S."/>
            <person name="Baroncelli R."/>
        </authorList>
    </citation>
    <scope>NUCLEOTIDE SEQUENCE</scope>
    <source>
        <strain evidence="2">LFN0074</strain>
    </source>
</reference>
<dbReference type="EMBL" id="WIGM01000082">
    <property type="protein sequence ID" value="KAF6841856.1"/>
    <property type="molecule type" value="Genomic_DNA"/>
</dbReference>
<comment type="caution">
    <text evidence="2">The sequence shown here is derived from an EMBL/GenBank/DDBJ whole genome shotgun (WGS) entry which is preliminary data.</text>
</comment>
<evidence type="ECO:0000313" key="3">
    <source>
        <dbReference type="Proteomes" id="UP000639643"/>
    </source>
</evidence>
<feature type="region of interest" description="Disordered" evidence="1">
    <location>
        <begin position="117"/>
        <end position="138"/>
    </location>
</feature>
<organism evidence="2 3">
    <name type="scientific">Colletotrichum musicola</name>
    <dbReference type="NCBI Taxonomy" id="2175873"/>
    <lineage>
        <taxon>Eukaryota</taxon>
        <taxon>Fungi</taxon>
        <taxon>Dikarya</taxon>
        <taxon>Ascomycota</taxon>
        <taxon>Pezizomycotina</taxon>
        <taxon>Sordariomycetes</taxon>
        <taxon>Hypocreomycetidae</taxon>
        <taxon>Glomerellales</taxon>
        <taxon>Glomerellaceae</taxon>
        <taxon>Colletotrichum</taxon>
        <taxon>Colletotrichum orchidearum species complex</taxon>
    </lineage>
</organism>
<dbReference type="Proteomes" id="UP000639643">
    <property type="component" value="Unassembled WGS sequence"/>
</dbReference>
<feature type="compositionally biased region" description="Acidic residues" evidence="1">
    <location>
        <begin position="126"/>
        <end position="136"/>
    </location>
</feature>
<sequence>MQDGLSNAGLRGTEMSRNPAEGSSEHVRFIADGNKTCCVTLSRRAGERVGEDEALEALMAQPSMIDGTRCCRSRLALVFPPTRHEPMPGTALTERWRQSRCQIEDVFRRQKRQKNCWRGKHAEQNGEPDPEMPESDLQERLPGLRTAKQERALGGLRRDPGGQSVRGVKAASRWITSWGSFETWRLGSSRKRRQEEAVMGFAACNIETGRAGVFAKGPKGHERDGRRGVREDLSHGFGWLRKSISIVEMEGWRHDGGWVWLTVAYAREWKLNRAGHSTAQQTGRRRRAVVDW</sequence>
<dbReference type="AlphaFoldDB" id="A0A8H6U6A3"/>
<proteinExistence type="predicted"/>
<evidence type="ECO:0000256" key="1">
    <source>
        <dbReference type="SAM" id="MobiDB-lite"/>
    </source>
</evidence>
<evidence type="ECO:0000313" key="2">
    <source>
        <dbReference type="EMBL" id="KAF6841856.1"/>
    </source>
</evidence>
<protein>
    <submittedName>
        <fullName evidence="2">Uncharacterized protein</fullName>
    </submittedName>
</protein>
<name>A0A8H6U6A3_9PEZI</name>
<keyword evidence="3" id="KW-1185">Reference proteome</keyword>
<accession>A0A8H6U6A3</accession>
<feature type="region of interest" description="Disordered" evidence="1">
    <location>
        <begin position="1"/>
        <end position="26"/>
    </location>
</feature>
<gene>
    <name evidence="2" type="ORF">CMUS01_03398</name>
</gene>